<dbReference type="PANTHER" id="PTHR48040:SF18">
    <property type="entry name" value="PLEIOTROPIC DRUG RESISTANCE PROTEIN 3-LIKE ISOFORM X1"/>
    <property type="match status" value="1"/>
</dbReference>
<keyword evidence="3" id="KW-1185">Reference proteome</keyword>
<reference evidence="3" key="1">
    <citation type="journal article" date="2019" name="Gigascience">
        <title>De novo genome assembly of the endangered Acer yangbiense, a plant species with extremely small populations endemic to Yunnan Province, China.</title>
        <authorList>
            <person name="Yang J."/>
            <person name="Wariss H.M."/>
            <person name="Tao L."/>
            <person name="Zhang R."/>
            <person name="Yun Q."/>
            <person name="Hollingsworth P."/>
            <person name="Dao Z."/>
            <person name="Luo G."/>
            <person name="Guo H."/>
            <person name="Ma Y."/>
            <person name="Sun W."/>
        </authorList>
    </citation>
    <scope>NUCLEOTIDE SEQUENCE [LARGE SCALE GENOMIC DNA]</scope>
    <source>
        <strain evidence="3">cv. Malutang</strain>
    </source>
</reference>
<evidence type="ECO:0000313" key="3">
    <source>
        <dbReference type="Proteomes" id="UP000323000"/>
    </source>
</evidence>
<dbReference type="OrthoDB" id="66620at2759"/>
<dbReference type="PANTHER" id="PTHR48040">
    <property type="entry name" value="PLEIOTROPIC DRUG RESISTANCE PROTEIN 1-LIKE ISOFORM X1"/>
    <property type="match status" value="1"/>
</dbReference>
<name>A0A5C7GZN9_9ROSI</name>
<evidence type="ECO:0000259" key="1">
    <source>
        <dbReference type="Pfam" id="PF14510"/>
    </source>
</evidence>
<dbReference type="Pfam" id="PF14510">
    <property type="entry name" value="ABC_trans_N"/>
    <property type="match status" value="1"/>
</dbReference>
<dbReference type="InterPro" id="IPR029481">
    <property type="entry name" value="ABC_trans_N"/>
</dbReference>
<proteinExistence type="predicted"/>
<evidence type="ECO:0000313" key="2">
    <source>
        <dbReference type="EMBL" id="TXG50250.1"/>
    </source>
</evidence>
<comment type="caution">
    <text evidence="2">The sequence shown here is derived from an EMBL/GenBank/DDBJ whole genome shotgun (WGS) entry which is preliminary data.</text>
</comment>
<organism evidence="2 3">
    <name type="scientific">Acer yangbiense</name>
    <dbReference type="NCBI Taxonomy" id="1000413"/>
    <lineage>
        <taxon>Eukaryota</taxon>
        <taxon>Viridiplantae</taxon>
        <taxon>Streptophyta</taxon>
        <taxon>Embryophyta</taxon>
        <taxon>Tracheophyta</taxon>
        <taxon>Spermatophyta</taxon>
        <taxon>Magnoliopsida</taxon>
        <taxon>eudicotyledons</taxon>
        <taxon>Gunneridae</taxon>
        <taxon>Pentapetalae</taxon>
        <taxon>rosids</taxon>
        <taxon>malvids</taxon>
        <taxon>Sapindales</taxon>
        <taxon>Sapindaceae</taxon>
        <taxon>Hippocastanoideae</taxon>
        <taxon>Acereae</taxon>
        <taxon>Acer</taxon>
    </lineage>
</organism>
<dbReference type="AlphaFoldDB" id="A0A5C7GZN9"/>
<sequence>MAQSAEPDEIESLRIELVEIERSRRSSFRSRVSSFSSVTPMDSEHYNDNKYEDEYELQYAAVQKLPTFKRITTALFDEKDVTGKRVANVTKLGAEERHMFIEKLIKHNENDNLQLLQKIRKRIDKVGIQLPSVEVRYKNLSVEPECEVVHGKLLPTLWNATESMFSGLTSLLGSKQEAKLRIIKDVSGVIKPGRMTLLLGPIGCGKNHIFVDPLWQAKTFS</sequence>
<feature type="domain" description="Pleiotropic ABC efflux transporter N-terminal" evidence="1">
    <location>
        <begin position="108"/>
        <end position="159"/>
    </location>
</feature>
<accession>A0A5C7GZN9</accession>
<protein>
    <recommendedName>
        <fullName evidence="1">Pleiotropic ABC efflux transporter N-terminal domain-containing protein</fullName>
    </recommendedName>
</protein>
<dbReference type="EMBL" id="VAHF01000011">
    <property type="protein sequence ID" value="TXG50250.1"/>
    <property type="molecule type" value="Genomic_DNA"/>
</dbReference>
<gene>
    <name evidence="2" type="ORF">EZV62_022774</name>
</gene>
<dbReference type="Proteomes" id="UP000323000">
    <property type="component" value="Chromosome 11"/>
</dbReference>